<feature type="domain" description="ShKT" evidence="2">
    <location>
        <begin position="123"/>
        <end position="157"/>
    </location>
</feature>
<reference evidence="5" key="1">
    <citation type="submission" date="2017-02" db="UniProtKB">
        <authorList>
            <consortium name="WormBaseParasite"/>
        </authorList>
    </citation>
    <scope>IDENTIFICATION</scope>
</reference>
<feature type="disulfide bond" evidence="1">
    <location>
        <begin position="123"/>
        <end position="157"/>
    </location>
</feature>
<dbReference type="PROSITE" id="PS51670">
    <property type="entry name" value="SHKT"/>
    <property type="match status" value="2"/>
</dbReference>
<evidence type="ECO:0000256" key="1">
    <source>
        <dbReference type="PROSITE-ProRule" id="PRU01005"/>
    </source>
</evidence>
<reference evidence="3 4" key="2">
    <citation type="submission" date="2018-10" db="EMBL/GenBank/DDBJ databases">
        <authorList>
            <consortium name="Pathogen Informatics"/>
        </authorList>
    </citation>
    <scope>NUCLEOTIDE SEQUENCE [LARGE SCALE GENOMIC DNA]</scope>
</reference>
<dbReference type="PANTHER" id="PTHR21724:SF109">
    <property type="entry name" value="SHKT DOMAIN-CONTAINING PROTEIN"/>
    <property type="match status" value="1"/>
</dbReference>
<name>A0A0N4UTJ9_ENTVE</name>
<dbReference type="SMART" id="SM00254">
    <property type="entry name" value="ShKT"/>
    <property type="match status" value="3"/>
</dbReference>
<proteinExistence type="predicted"/>
<evidence type="ECO:0000313" key="4">
    <source>
        <dbReference type="Proteomes" id="UP000274131"/>
    </source>
</evidence>
<dbReference type="AlphaFoldDB" id="A0A0N4UTJ9"/>
<dbReference type="InterPro" id="IPR003582">
    <property type="entry name" value="ShKT_dom"/>
</dbReference>
<dbReference type="EMBL" id="UXUI01000553">
    <property type="protein sequence ID" value="VDD85271.1"/>
    <property type="molecule type" value="Genomic_DNA"/>
</dbReference>
<keyword evidence="1" id="KW-1015">Disulfide bond</keyword>
<dbReference type="Gene3D" id="1.10.10.1870">
    <property type="entry name" value="ShTK domain-like"/>
    <property type="match status" value="2"/>
</dbReference>
<keyword evidence="4" id="KW-1185">Reference proteome</keyword>
<dbReference type="Pfam" id="PF01549">
    <property type="entry name" value="ShK"/>
    <property type="match status" value="3"/>
</dbReference>
<evidence type="ECO:0000313" key="3">
    <source>
        <dbReference type="EMBL" id="VDD85271.1"/>
    </source>
</evidence>
<gene>
    <name evidence="3" type="ORF">EVEC_LOCUS414</name>
</gene>
<evidence type="ECO:0000259" key="2">
    <source>
        <dbReference type="PROSITE" id="PS51670"/>
    </source>
</evidence>
<feature type="domain" description="ShKT" evidence="2">
    <location>
        <begin position="162"/>
        <end position="196"/>
    </location>
</feature>
<sequence length="196" mass="22269">MFAIMEPVHAALWKDFFSRIVNLNRLYVKTEPDVCVEATKQYCAIPERTVSVTDGCFCGQSKSCEDDHICVNGQCIPMRKSACADTATDCYKRRNYCDEPKYRGMMLTECRDTCGYCSNPKGCKDIADNCASMKHYCTDSLRKALMQRYCRLTCDFCSNEPCDDRLINCDELTENCDKIEFLGAMIKSCAATCMFC</sequence>
<evidence type="ECO:0000313" key="5">
    <source>
        <dbReference type="WBParaSite" id="EVEC_0000061101-mRNA-1"/>
    </source>
</evidence>
<protein>
    <submittedName>
        <fullName evidence="5">ShTK domain protein</fullName>
    </submittedName>
</protein>
<dbReference type="Proteomes" id="UP000274131">
    <property type="component" value="Unassembled WGS sequence"/>
</dbReference>
<organism evidence="5">
    <name type="scientific">Enterobius vermicularis</name>
    <name type="common">Human pinworm</name>
    <dbReference type="NCBI Taxonomy" id="51028"/>
    <lineage>
        <taxon>Eukaryota</taxon>
        <taxon>Metazoa</taxon>
        <taxon>Ecdysozoa</taxon>
        <taxon>Nematoda</taxon>
        <taxon>Chromadorea</taxon>
        <taxon>Rhabditida</taxon>
        <taxon>Spirurina</taxon>
        <taxon>Oxyuridomorpha</taxon>
        <taxon>Oxyuroidea</taxon>
        <taxon>Oxyuridae</taxon>
        <taxon>Enterobius</taxon>
    </lineage>
</organism>
<accession>A0A0N4UTJ9</accession>
<dbReference type="PANTHER" id="PTHR21724">
    <property type="entry name" value="SHKT DOMAIN-CONTAINING PROTEIN"/>
    <property type="match status" value="1"/>
</dbReference>
<comment type="caution">
    <text evidence="1">Lacks conserved residue(s) required for the propagation of feature annotation.</text>
</comment>
<dbReference type="WBParaSite" id="EVEC_0000061101-mRNA-1">
    <property type="protein sequence ID" value="EVEC_0000061101-mRNA-1"/>
    <property type="gene ID" value="EVEC_0000061101"/>
</dbReference>
<feature type="disulfide bond" evidence="1">
    <location>
        <begin position="162"/>
        <end position="196"/>
    </location>
</feature>